<dbReference type="PROSITE" id="PS50198">
    <property type="entry name" value="PPIC_PPIASE_2"/>
    <property type="match status" value="1"/>
</dbReference>
<dbReference type="PANTHER" id="PTHR47637">
    <property type="entry name" value="CHAPERONE SURA"/>
    <property type="match status" value="1"/>
</dbReference>
<feature type="chain" id="PRO_5018700429" description="Parvulin-like PPIase" evidence="6">
    <location>
        <begin position="35"/>
        <end position="421"/>
    </location>
</feature>
<evidence type="ECO:0000256" key="3">
    <source>
        <dbReference type="ARBA" id="ARBA00030642"/>
    </source>
</evidence>
<dbReference type="Pfam" id="PF00639">
    <property type="entry name" value="Rotamase"/>
    <property type="match status" value="1"/>
</dbReference>
<feature type="domain" description="PpiC" evidence="7">
    <location>
        <begin position="177"/>
        <end position="273"/>
    </location>
</feature>
<dbReference type="EMBL" id="SAVA01000002">
    <property type="protein sequence ID" value="RWR53961.1"/>
    <property type="molecule type" value="Genomic_DNA"/>
</dbReference>
<reference evidence="8 9" key="2">
    <citation type="submission" date="2019-01" db="EMBL/GenBank/DDBJ databases">
        <title>Sinorhodobacter populi sp. nov. isolated from the symptomatic bark tissue of Populus euramericana canker.</title>
        <authorList>
            <person name="Xu G."/>
        </authorList>
    </citation>
    <scope>NUCLEOTIDE SEQUENCE [LARGE SCALE GENOMIC DNA]</scope>
    <source>
        <strain evidence="8 9">CGMCC 1.12963</strain>
    </source>
</reference>
<evidence type="ECO:0000313" key="9">
    <source>
        <dbReference type="Proteomes" id="UP000288071"/>
    </source>
</evidence>
<dbReference type="InterPro" id="IPR050280">
    <property type="entry name" value="OMP_Chaperone_SurA"/>
</dbReference>
<dbReference type="SUPFAM" id="SSF109998">
    <property type="entry name" value="Triger factor/SurA peptide-binding domain-like"/>
    <property type="match status" value="1"/>
</dbReference>
<keyword evidence="5" id="KW-0697">Rotamase</keyword>
<protein>
    <recommendedName>
        <fullName evidence="1">Parvulin-like PPIase</fullName>
    </recommendedName>
    <alternativeName>
        <fullName evidence="3">Peptidyl-prolyl cis-trans isomerase plp</fullName>
    </alternativeName>
    <alternativeName>
        <fullName evidence="4">Rotamase plp</fullName>
    </alternativeName>
</protein>
<dbReference type="AlphaFoldDB" id="A0A3S3MRU6"/>
<dbReference type="SUPFAM" id="SSF54534">
    <property type="entry name" value="FKBP-like"/>
    <property type="match status" value="1"/>
</dbReference>
<name>A0A3S3MRU6_9RHOB</name>
<comment type="caution">
    <text evidence="8">The sequence shown here is derived from an EMBL/GenBank/DDBJ whole genome shotgun (WGS) entry which is preliminary data.</text>
</comment>
<accession>A0A3S3MRU6</accession>
<keyword evidence="9" id="KW-1185">Reference proteome</keyword>
<evidence type="ECO:0000256" key="4">
    <source>
        <dbReference type="ARBA" id="ARBA00031484"/>
    </source>
</evidence>
<feature type="signal peptide" evidence="6">
    <location>
        <begin position="1"/>
        <end position="34"/>
    </location>
</feature>
<dbReference type="GO" id="GO:0003755">
    <property type="term" value="F:peptidyl-prolyl cis-trans isomerase activity"/>
    <property type="evidence" value="ECO:0007669"/>
    <property type="project" value="UniProtKB-KW"/>
</dbReference>
<evidence type="ECO:0000256" key="6">
    <source>
        <dbReference type="SAM" id="SignalP"/>
    </source>
</evidence>
<keyword evidence="2 6" id="KW-0732">Signal</keyword>
<dbReference type="InterPro" id="IPR000297">
    <property type="entry name" value="PPIase_PpiC"/>
</dbReference>
<dbReference type="PANTHER" id="PTHR47637:SF1">
    <property type="entry name" value="CHAPERONE SURA"/>
    <property type="match status" value="1"/>
</dbReference>
<sequence>MTDERRMRMRMRLTPLLGMALALGLTVTDVAAQAATTNSPFAPVILVNGLGVTGYEIEQRMRFMQLLRQPGDLRKAAEKSLIEDRLRVWAAKQAGIVLDKDAVAKGMTEFAGRANLTSEQFVAELAKTGVDEPTFRDFVTAGLVWRELVKQRFGPRVRISDSDIDRAMLMESERGGGTRVLISEIILPAPPGQEAEAHAEAEKISQLRSEAAFAEAARQMSAASTRDNGGRLDWMPLDNLPPALRPVLLGLAPGQASAPIELNGAVAIFMMRSIDEHGPAGTRAQTLGYATLALGPAGSEQAAQLAQKAAAAKRCDDLYTVVKGLPVSLVSRHDPAPQGALPKDIALALAGLDIGETTVLSRGAGQELVMLCSREAAVDDAKGETAPNRDAVRARLQNERMGIYSDSYLADLTANAVIVRP</sequence>
<dbReference type="Gene3D" id="3.10.50.40">
    <property type="match status" value="1"/>
</dbReference>
<dbReference type="Gene3D" id="1.10.4030.10">
    <property type="entry name" value="Porin chaperone SurA, peptide-binding domain"/>
    <property type="match status" value="1"/>
</dbReference>
<evidence type="ECO:0000259" key="7">
    <source>
        <dbReference type="PROSITE" id="PS50198"/>
    </source>
</evidence>
<reference evidence="9" key="1">
    <citation type="submission" date="2019-01" db="EMBL/GenBank/DDBJ databases">
        <title>Sinorhodobacter populi sp. nov. isolated from the symptomatic bark tissue of Populus euramericana canker.</title>
        <authorList>
            <person name="Li Y."/>
        </authorList>
    </citation>
    <scope>NUCLEOTIDE SEQUENCE [LARGE SCALE GENOMIC DNA]</scope>
    <source>
        <strain evidence="9">CGMCC 1.12963</strain>
    </source>
</reference>
<dbReference type="Proteomes" id="UP000288071">
    <property type="component" value="Unassembled WGS sequence"/>
</dbReference>
<gene>
    <name evidence="8" type="ORF">EOW66_04925</name>
</gene>
<evidence type="ECO:0000256" key="5">
    <source>
        <dbReference type="PROSITE-ProRule" id="PRU00278"/>
    </source>
</evidence>
<evidence type="ECO:0000256" key="2">
    <source>
        <dbReference type="ARBA" id="ARBA00022729"/>
    </source>
</evidence>
<keyword evidence="5 8" id="KW-0413">Isomerase</keyword>
<dbReference type="InterPro" id="IPR046357">
    <property type="entry name" value="PPIase_dom_sf"/>
</dbReference>
<dbReference type="InterPro" id="IPR027304">
    <property type="entry name" value="Trigger_fact/SurA_dom_sf"/>
</dbReference>
<evidence type="ECO:0000313" key="8">
    <source>
        <dbReference type="EMBL" id="RWR53961.1"/>
    </source>
</evidence>
<organism evidence="8 9">
    <name type="scientific">Paenirhodobacter huangdaonensis</name>
    <dbReference type="NCBI Taxonomy" id="2501515"/>
    <lineage>
        <taxon>Bacteria</taxon>
        <taxon>Pseudomonadati</taxon>
        <taxon>Pseudomonadota</taxon>
        <taxon>Alphaproteobacteria</taxon>
        <taxon>Rhodobacterales</taxon>
        <taxon>Rhodobacter group</taxon>
        <taxon>Paenirhodobacter</taxon>
    </lineage>
</organism>
<evidence type="ECO:0000256" key="1">
    <source>
        <dbReference type="ARBA" id="ARBA00018370"/>
    </source>
</evidence>
<proteinExistence type="predicted"/>